<feature type="region of interest" description="Disordered" evidence="1">
    <location>
        <begin position="35"/>
        <end position="93"/>
    </location>
</feature>
<protein>
    <recommendedName>
        <fullName evidence="5">Secreted protein</fullName>
    </recommendedName>
</protein>
<dbReference type="AlphaFoldDB" id="A0A1H9JAM0"/>
<feature type="compositionally biased region" description="Basic and acidic residues" evidence="1">
    <location>
        <begin position="51"/>
        <end position="60"/>
    </location>
</feature>
<reference evidence="3 4" key="1">
    <citation type="submission" date="2016-10" db="EMBL/GenBank/DDBJ databases">
        <authorList>
            <person name="de Groot N.N."/>
        </authorList>
    </citation>
    <scope>NUCLEOTIDE SEQUENCE [LARGE SCALE GENOMIC DNA]</scope>
    <source>
        <strain evidence="3 4">A52C2</strain>
    </source>
</reference>
<dbReference type="PROSITE" id="PS51257">
    <property type="entry name" value="PROKAR_LIPOPROTEIN"/>
    <property type="match status" value="1"/>
</dbReference>
<dbReference type="Proteomes" id="UP000199647">
    <property type="component" value="Unassembled WGS sequence"/>
</dbReference>
<feature type="compositionally biased region" description="Pro residues" evidence="1">
    <location>
        <begin position="62"/>
        <end position="71"/>
    </location>
</feature>
<evidence type="ECO:0000313" key="3">
    <source>
        <dbReference type="EMBL" id="SEQ83645.1"/>
    </source>
</evidence>
<evidence type="ECO:0000256" key="1">
    <source>
        <dbReference type="SAM" id="MobiDB-lite"/>
    </source>
</evidence>
<proteinExistence type="predicted"/>
<sequence>MHLRQTVAVIGAALTLGCSSAAFADAGIRTAPASNHAQEASAASLLQLAQWDRDPDDRRGWGPPPPPPPPRGDWDRERDWRDGPPPPGRTCSVDGEYFRMRHMQPMGSRCFIPGYGPGHTVR</sequence>
<dbReference type="EMBL" id="FOFG01000008">
    <property type="protein sequence ID" value="SEQ83645.1"/>
    <property type="molecule type" value="Genomic_DNA"/>
</dbReference>
<feature type="compositionally biased region" description="Low complexity" evidence="1">
    <location>
        <begin position="37"/>
        <end position="50"/>
    </location>
</feature>
<organism evidence="3 4">
    <name type="scientific">Faunimonas pinastri</name>
    <dbReference type="NCBI Taxonomy" id="1855383"/>
    <lineage>
        <taxon>Bacteria</taxon>
        <taxon>Pseudomonadati</taxon>
        <taxon>Pseudomonadota</taxon>
        <taxon>Alphaproteobacteria</taxon>
        <taxon>Hyphomicrobiales</taxon>
        <taxon>Afifellaceae</taxon>
        <taxon>Faunimonas</taxon>
    </lineage>
</organism>
<evidence type="ECO:0008006" key="5">
    <source>
        <dbReference type="Google" id="ProtNLM"/>
    </source>
</evidence>
<dbReference type="STRING" id="1855383.SAMN05216548_10852"/>
<feature type="chain" id="PRO_5011738087" description="Secreted protein" evidence="2">
    <location>
        <begin position="25"/>
        <end position="122"/>
    </location>
</feature>
<gene>
    <name evidence="3" type="ORF">SAMN05216548_10852</name>
</gene>
<name>A0A1H9JAM0_9HYPH</name>
<evidence type="ECO:0000256" key="2">
    <source>
        <dbReference type="SAM" id="SignalP"/>
    </source>
</evidence>
<evidence type="ECO:0000313" key="4">
    <source>
        <dbReference type="Proteomes" id="UP000199647"/>
    </source>
</evidence>
<keyword evidence="4" id="KW-1185">Reference proteome</keyword>
<accession>A0A1H9JAM0</accession>
<keyword evidence="2" id="KW-0732">Signal</keyword>
<feature type="signal peptide" evidence="2">
    <location>
        <begin position="1"/>
        <end position="24"/>
    </location>
</feature>
<feature type="compositionally biased region" description="Basic and acidic residues" evidence="1">
    <location>
        <begin position="72"/>
        <end position="82"/>
    </location>
</feature>